<sequence>MFGLSLAAGGVGANLIVFLIKEFNIKSISATQISNVLLGCNNLFPIAAAIIADSFLGSFNVISISAFVSFLGTLLLTFEATIHTLRPPPCGIGAYTCESPSKLQLGVLYMALTLCSLGLGGTRYTIATMGADQFDKASDQGKLFNYYFLALYIASAISFIGVVYIQDNVGWGLGFGICAMANAIGLAAFLCGKGIYRQIKPKGSPFMSIARVVVAAIRKRKRALTILQDYHHENNGVSKMPINTPSKSFRFLNRAALKTENDRGLDGSYSSSWKLCTVKEVEDLKTLVKISPLWTTGILVSTTIGMFNNLTILQALTMDRHLGPNFKIPAGSFLVFNLLATAASIILIDRFLLPTWQNMTHRSLTLLQRIGTGHVINVLTMVGSALIEKRRLHVVQTQNLSFQLGVTVPMSSLWLVITLIIIGIGEAFHFPGQVALFYQEFPKSLRSTSTAMISLLLAVGFYLTTAITDLLHRFTGWLPNDINKGRLDNVYWMLALLGVINLGYFLICANLFSYQNIDEKQDGPTGLM</sequence>
<gene>
    <name evidence="7" type="ORF">CFOL_v3_07228</name>
</gene>
<evidence type="ECO:0000256" key="5">
    <source>
        <dbReference type="ARBA" id="ARBA00023136"/>
    </source>
</evidence>
<feature type="transmembrane region" description="Helical" evidence="6">
    <location>
        <begin position="413"/>
        <end position="438"/>
    </location>
</feature>
<feature type="transmembrane region" description="Helical" evidence="6">
    <location>
        <begin position="450"/>
        <end position="471"/>
    </location>
</feature>
<feature type="transmembrane region" description="Helical" evidence="6">
    <location>
        <begin position="491"/>
        <end position="512"/>
    </location>
</feature>
<dbReference type="Gene3D" id="1.20.1250.20">
    <property type="entry name" value="MFS general substrate transporter like domains"/>
    <property type="match status" value="1"/>
</dbReference>
<comment type="caution">
    <text evidence="7">The sequence shown here is derived from an EMBL/GenBank/DDBJ whole genome shotgun (WGS) entry which is preliminary data.</text>
</comment>
<keyword evidence="5 6" id="KW-0472">Membrane</keyword>
<dbReference type="PROSITE" id="PS01022">
    <property type="entry name" value="PTR2_1"/>
    <property type="match status" value="1"/>
</dbReference>
<dbReference type="InterPro" id="IPR036259">
    <property type="entry name" value="MFS_trans_sf"/>
</dbReference>
<proteinExistence type="inferred from homology"/>
<feature type="transmembrane region" description="Helical" evidence="6">
    <location>
        <begin position="369"/>
        <end position="387"/>
    </location>
</feature>
<dbReference type="InterPro" id="IPR000109">
    <property type="entry name" value="POT_fam"/>
</dbReference>
<dbReference type="GO" id="GO:0006857">
    <property type="term" value="P:oligopeptide transport"/>
    <property type="evidence" value="ECO:0007669"/>
    <property type="project" value="InterPro"/>
</dbReference>
<dbReference type="Pfam" id="PF00854">
    <property type="entry name" value="PTR2"/>
    <property type="match status" value="1"/>
</dbReference>
<dbReference type="InterPro" id="IPR018456">
    <property type="entry name" value="PTR2_symporter_CS"/>
</dbReference>
<feature type="transmembrane region" description="Helical" evidence="6">
    <location>
        <begin position="171"/>
        <end position="192"/>
    </location>
</feature>
<keyword evidence="3 6" id="KW-0812">Transmembrane</keyword>
<feature type="transmembrane region" description="Helical" evidence="6">
    <location>
        <begin position="328"/>
        <end position="348"/>
    </location>
</feature>
<dbReference type="PANTHER" id="PTHR11654">
    <property type="entry name" value="OLIGOPEPTIDE TRANSPORTER-RELATED"/>
    <property type="match status" value="1"/>
</dbReference>
<dbReference type="GO" id="GO:0022857">
    <property type="term" value="F:transmembrane transporter activity"/>
    <property type="evidence" value="ECO:0007669"/>
    <property type="project" value="InterPro"/>
</dbReference>
<feature type="transmembrane region" description="Helical" evidence="6">
    <location>
        <begin position="6"/>
        <end position="23"/>
    </location>
</feature>
<dbReference type="Proteomes" id="UP000187406">
    <property type="component" value="Unassembled WGS sequence"/>
</dbReference>
<keyword evidence="8" id="KW-1185">Reference proteome</keyword>
<comment type="subcellular location">
    <subcellularLocation>
        <location evidence="1">Membrane</location>
        <topology evidence="1">Multi-pass membrane protein</topology>
    </subcellularLocation>
</comment>
<dbReference type="AlphaFoldDB" id="A0A1Q3B6Z0"/>
<dbReference type="GO" id="GO:0016020">
    <property type="term" value="C:membrane"/>
    <property type="evidence" value="ECO:0007669"/>
    <property type="project" value="UniProtKB-SubCell"/>
</dbReference>
<protein>
    <submittedName>
        <fullName evidence="7">PTR2 domain-containing protein</fullName>
    </submittedName>
</protein>
<evidence type="ECO:0000313" key="8">
    <source>
        <dbReference type="Proteomes" id="UP000187406"/>
    </source>
</evidence>
<evidence type="ECO:0000256" key="4">
    <source>
        <dbReference type="ARBA" id="ARBA00022989"/>
    </source>
</evidence>
<evidence type="ECO:0000256" key="3">
    <source>
        <dbReference type="ARBA" id="ARBA00022692"/>
    </source>
</evidence>
<feature type="transmembrane region" description="Helical" evidence="6">
    <location>
        <begin position="146"/>
        <end position="165"/>
    </location>
</feature>
<reference evidence="8" key="1">
    <citation type="submission" date="2016-04" db="EMBL/GenBank/DDBJ databases">
        <title>Cephalotus genome sequencing.</title>
        <authorList>
            <person name="Fukushima K."/>
            <person name="Hasebe M."/>
            <person name="Fang X."/>
        </authorList>
    </citation>
    <scope>NUCLEOTIDE SEQUENCE [LARGE SCALE GENOMIC DNA]</scope>
    <source>
        <strain evidence="8">cv. St1</strain>
    </source>
</reference>
<evidence type="ECO:0000256" key="2">
    <source>
        <dbReference type="ARBA" id="ARBA00005982"/>
    </source>
</evidence>
<dbReference type="SUPFAM" id="SSF103473">
    <property type="entry name" value="MFS general substrate transporter"/>
    <property type="match status" value="1"/>
</dbReference>
<feature type="transmembrane region" description="Helical" evidence="6">
    <location>
        <begin position="58"/>
        <end position="78"/>
    </location>
</feature>
<dbReference type="EMBL" id="BDDD01000317">
    <property type="protein sequence ID" value="GAV63710.1"/>
    <property type="molecule type" value="Genomic_DNA"/>
</dbReference>
<evidence type="ECO:0000313" key="7">
    <source>
        <dbReference type="EMBL" id="GAV63710.1"/>
    </source>
</evidence>
<keyword evidence="4 6" id="KW-1133">Transmembrane helix</keyword>
<dbReference type="CDD" id="cd17416">
    <property type="entry name" value="MFS_NPF1_2"/>
    <property type="match status" value="1"/>
</dbReference>
<evidence type="ECO:0000256" key="6">
    <source>
        <dbReference type="SAM" id="Phobius"/>
    </source>
</evidence>
<comment type="similarity">
    <text evidence="2">Belongs to the major facilitator superfamily. Proton-dependent oligopeptide transporter (POT/PTR) (TC 2.A.17) family.</text>
</comment>
<evidence type="ECO:0000256" key="1">
    <source>
        <dbReference type="ARBA" id="ARBA00004141"/>
    </source>
</evidence>
<feature type="transmembrane region" description="Helical" evidence="6">
    <location>
        <begin position="35"/>
        <end position="52"/>
    </location>
</feature>
<accession>A0A1Q3B6Z0</accession>
<organism evidence="7 8">
    <name type="scientific">Cephalotus follicularis</name>
    <name type="common">Albany pitcher plant</name>
    <dbReference type="NCBI Taxonomy" id="3775"/>
    <lineage>
        <taxon>Eukaryota</taxon>
        <taxon>Viridiplantae</taxon>
        <taxon>Streptophyta</taxon>
        <taxon>Embryophyta</taxon>
        <taxon>Tracheophyta</taxon>
        <taxon>Spermatophyta</taxon>
        <taxon>Magnoliopsida</taxon>
        <taxon>eudicotyledons</taxon>
        <taxon>Gunneridae</taxon>
        <taxon>Pentapetalae</taxon>
        <taxon>rosids</taxon>
        <taxon>fabids</taxon>
        <taxon>Oxalidales</taxon>
        <taxon>Cephalotaceae</taxon>
        <taxon>Cephalotus</taxon>
    </lineage>
</organism>
<name>A0A1Q3B6Z0_CEPFO</name>
<dbReference type="InParanoid" id="A0A1Q3B6Z0"/>
<feature type="transmembrane region" description="Helical" evidence="6">
    <location>
        <begin position="293"/>
        <end position="316"/>
    </location>
</feature>
<dbReference type="OrthoDB" id="8904098at2759"/>